<evidence type="ECO:0000313" key="6">
    <source>
        <dbReference type="Proteomes" id="UP000230233"/>
    </source>
</evidence>
<keyword evidence="1" id="KW-0863">Zinc-finger</keyword>
<feature type="compositionally biased region" description="Basic and acidic residues" evidence="2">
    <location>
        <begin position="136"/>
        <end position="161"/>
    </location>
</feature>
<protein>
    <recommendedName>
        <fullName evidence="4">CCHC-type domain-containing protein</fullName>
    </recommendedName>
</protein>
<dbReference type="SUPFAM" id="SSF56672">
    <property type="entry name" value="DNA/RNA polymerases"/>
    <property type="match status" value="1"/>
</dbReference>
<dbReference type="InterPro" id="IPR043128">
    <property type="entry name" value="Rev_trsase/Diguanyl_cyclase"/>
</dbReference>
<feature type="region of interest" description="Disordered" evidence="2">
    <location>
        <begin position="1574"/>
        <end position="1607"/>
    </location>
</feature>
<dbReference type="Pfam" id="PF05380">
    <property type="entry name" value="Peptidase_A17"/>
    <property type="match status" value="1"/>
</dbReference>
<feature type="compositionally biased region" description="Polar residues" evidence="2">
    <location>
        <begin position="579"/>
        <end position="588"/>
    </location>
</feature>
<keyword evidence="1" id="KW-0479">Metal-binding</keyword>
<dbReference type="InterPro" id="IPR008737">
    <property type="entry name" value="DUF1758"/>
</dbReference>
<dbReference type="InterPro" id="IPR043603">
    <property type="entry name" value="Phlebo_G2_C"/>
</dbReference>
<dbReference type="Pfam" id="PF00078">
    <property type="entry name" value="RVT_1"/>
    <property type="match status" value="1"/>
</dbReference>
<dbReference type="InterPro" id="IPR008042">
    <property type="entry name" value="Retrotrans_Pao"/>
</dbReference>
<sequence length="2320" mass="262462">MSSGRIRQQIGVARSRLEEVLEEEVLELSELATFNADDTQQALEDTWEDIEKLQRRCDKIQELHNRWTEMMQSDPAETDVRNKYIGQYGDYMESLQQGKNRIRVLKEVYSAGLQQLKMSDESRLVLFSPLEDMEMAKDDGKQQQNKSREIEAEKQEQRNSELTEGLQRAAKPIGDNGMDMFVGGHAPVSNQFATMPMMVPQLPYGHITLPQMSLPKFSGDITTYYEFRESFESIMGSLRVDDLTKLHYLKSVVSGEAEELIKYLQTTHANYAIAVNMLEEQYGGKERIQHVLLQKLREIPDVLSSNTDAAGLQSFVTKATSIFNQLLSLGLDMDNISTADIIKCKLPKRVIAKIYGVTNMEIPRSAKDLLKKVREISRAESLVAAIYNKNTDRNVTTMAAMHNQHHHHHQNNNHRQGNGYGMAPQSQQSRQKVIKPCAFCVEDRMRHHPQNCRKFATVELRKNRIRELRLCFRCLMPGHSSRQCTSKWKCYSCKGNHHEAICTSQADGGSHNNQQRGGAATADKAVVQPVAYTPNNSNSSSGSGFHGGGVKNTSHSQQQPGQQTGGYQRKPSTKPYLAQRSNFNSRTQTTLAVDEVGGEAEEESFIQMAHSNEEVVVREDADDVQQTMEIAMQEKLDVSTVLTPPVIMMSTEVPIIDYNGKEHLATCFFDSGSNTSYIRKDFAEKLQLQPTGTKKLNVSTFANSEKRRMQTSTFDVRIKTKHAMATVQLCSVDNIASNIVTADVENDVLQQLLQDQFLQLKRTRKDVDILIGLDSYMEVLGQVNTLRLANGLQLHITDVGPIVAGKEQTMKSGQSSDVTFSAINKNPGDEQLQQLVKTFWDLESIGIIDKNPKATIDEETQEFFLTTTTRNEDGRYVVRLPYANKDKIVSNRQLSFFRLQGNLKKLRKVPGLLEQYSNTFKEHLQLGFIELVPNEFRLDGSVLHYLAHHPVFKESSKSTKMRIVFDGSAKASKTDLSLNEHLHTGTNLLPDIAACLLRMRKFVILISADIQKAFLQLELNLEDRDATRFLWVDDEGKIICYRFKRVPFGLKSSPYLLNATIRLHLSKQDNLIAKQMIRSTYVDNVYVGVMSVMEAKKFYHESKDMFAEAKMNLTQYFSNSSEANEFFAEQEQSETEGGIQKLLGVKWDTTTDEFIFCFPTIKAEAMTKRKALKIIASVYDPLGFLTPTTLYGKWFFKLLTEAKMSWDEMLSTELEAQWNHVLKQWSGTEWRLQRRIVSDHIASSIIKMELHVFTDASQSAYGAVAYIRLLTESDAQSHFLMSKSRVAPSNPRYTIPQLEMLAVLTGVRLADYIHKEMDYQFDQTFLWTDSMCSLDTLKTNGTSGSRFVRNRVQQIQELSDGIQFSHVRGKDNPADLLTRGCPFEDLKTSITWRNGAWFLQENKELPIRQSSMDEIPAQTVMVHDDYQTPIDPYRFETFHRMLRTVMIIVYFITRGKIAMQEQVTRARTLIFRCAQLINPPTEETIMSLRLRKNKEGIWTFRGRVHQKELVFLPPKVGDVVLIEFPSLGRTKWPMGRIMEVKDRSAIVKNGSTKRLVEYPWKALFPLETDFDDNKDQQKKQELKSVSSPKDDTSEESQNPAQTTRRRSPRIANMQLVTMAMVFMTLCANTTNAISTTEEIPITSSTVTTTAVSTSFTDSLRIGIKVIGKTSQIIDWIFGTNSDNLLEWVLFFAVLYVLFVCFSMVQVIMTIGMTLFGGIKKIFQGIWLLLVSCGRCANSSSFKVSVVLFFIILQVGSGCNEIASIQATENVCQSTGNGTSCALNTISILNIRPNESIGCFKVHDKKNRLDAFVEVQATAIVSTCIQRTQHFSRDFEIEMEHVHRCWRAGSCYDEVCEKLKRDDDLPELSSTAKRAPGYSRCYKTCGCITCGGCFYCSPSCVFTRIFAVPLTKTIYEVITCPAWKTTIELNINVNGKHFHHRVDHGIPLQLKDSNISVVVTGFSTPPTPFHGATFVKRKQANGETTFGYSYTPTARPGAPSKGLIGEFQCATLNDAENFRCVFDENLCKCSPSKGLIGEFQCATLNDAENFRCVFDENLCKCFLHGTSMNCDCTTIRLKSILEKDKIPTKEAGIEVDSEKGEIITKLSTSSLVSVQLQFKNHTAQRVVKPDQCHITEVKLEGCYSCGQGAKLSYKCKSLLQTSVEGTIKCPTLGINFVECTLDSSKSEKYLEIHTMQRSVNDECILTCGMNESTFEVKGDLEELQLFDSEAVQEKFAVITEQLISGDIIGNIKDAIGNAWDGFIGFIGKWTFFMGIGMVFIFIICNLSGIGFLGFFGRECRSGSQRPLRYRRKRRRRLVRDQ</sequence>
<feature type="compositionally biased region" description="Low complexity" evidence="2">
    <location>
        <begin position="557"/>
        <end position="568"/>
    </location>
</feature>
<dbReference type="EMBL" id="PDUG01000021">
    <property type="protein sequence ID" value="PIC12590.1"/>
    <property type="molecule type" value="Genomic_DNA"/>
</dbReference>
<dbReference type="Gene3D" id="2.60.98.50">
    <property type="match status" value="1"/>
</dbReference>
<accession>A0A2G5SC22</accession>
<dbReference type="PROSITE" id="PS50158">
    <property type="entry name" value="ZF_CCHC"/>
    <property type="match status" value="1"/>
</dbReference>
<feature type="region of interest" description="Disordered" evidence="2">
    <location>
        <begin position="531"/>
        <end position="588"/>
    </location>
</feature>
<dbReference type="Pfam" id="PF19019">
    <property type="entry name" value="Phlebo_G2_C"/>
    <property type="match status" value="1"/>
</dbReference>
<feature type="transmembrane region" description="Helical" evidence="3">
    <location>
        <begin position="2268"/>
        <end position="2294"/>
    </location>
</feature>
<comment type="caution">
    <text evidence="5">The sequence shown here is derived from an EMBL/GenBank/DDBJ whole genome shotgun (WGS) entry which is preliminary data.</text>
</comment>
<feature type="region of interest" description="Disordered" evidence="2">
    <location>
        <begin position="404"/>
        <end position="424"/>
    </location>
</feature>
<dbReference type="GO" id="GO:0003676">
    <property type="term" value="F:nucleic acid binding"/>
    <property type="evidence" value="ECO:0007669"/>
    <property type="project" value="InterPro"/>
</dbReference>
<dbReference type="Pfam" id="PF07245">
    <property type="entry name" value="Phlebovirus_G2"/>
    <property type="match status" value="1"/>
</dbReference>
<keyword evidence="1" id="KW-0862">Zinc</keyword>
<feature type="domain" description="CCHC-type" evidence="4">
    <location>
        <begin position="471"/>
        <end position="486"/>
    </location>
</feature>
<gene>
    <name evidence="5" type="ORF">B9Z55_028354</name>
</gene>
<dbReference type="InterPro" id="IPR005312">
    <property type="entry name" value="DUF1759"/>
</dbReference>
<proteinExistence type="predicted"/>
<evidence type="ECO:0000259" key="4">
    <source>
        <dbReference type="PROSITE" id="PS50158"/>
    </source>
</evidence>
<keyword evidence="6" id="KW-1185">Reference proteome</keyword>
<dbReference type="STRING" id="1611254.A0A2G5SC22"/>
<dbReference type="GO" id="GO:0008270">
    <property type="term" value="F:zinc ion binding"/>
    <property type="evidence" value="ECO:0007669"/>
    <property type="project" value="UniProtKB-KW"/>
</dbReference>
<dbReference type="Gene3D" id="3.30.70.270">
    <property type="match status" value="1"/>
</dbReference>
<keyword evidence="3" id="KW-1133">Transmembrane helix</keyword>
<reference evidence="6" key="1">
    <citation type="submission" date="2017-10" db="EMBL/GenBank/DDBJ databases">
        <title>Rapid genome shrinkage in a self-fertile nematode reveals novel sperm competition proteins.</title>
        <authorList>
            <person name="Yin D."/>
            <person name="Schwarz E.M."/>
            <person name="Thomas C.G."/>
            <person name="Felde R.L."/>
            <person name="Korf I.F."/>
            <person name="Cutter A.D."/>
            <person name="Schartner C.M."/>
            <person name="Ralston E.J."/>
            <person name="Meyer B.J."/>
            <person name="Haag E.S."/>
        </authorList>
    </citation>
    <scope>NUCLEOTIDE SEQUENCE [LARGE SCALE GENOMIC DNA]</scope>
    <source>
        <strain evidence="6">JU1422</strain>
    </source>
</reference>
<keyword evidence="3" id="KW-0812">Transmembrane</keyword>
<dbReference type="OrthoDB" id="5877595at2759"/>
<dbReference type="SMART" id="SM00343">
    <property type="entry name" value="ZnF_C2HC"/>
    <property type="match status" value="2"/>
</dbReference>
<dbReference type="PANTHER" id="PTHR47331:SF1">
    <property type="entry name" value="GAG-LIKE PROTEIN"/>
    <property type="match status" value="1"/>
</dbReference>
<dbReference type="InterPro" id="IPR021109">
    <property type="entry name" value="Peptidase_aspartic_dom_sf"/>
</dbReference>
<dbReference type="Gene3D" id="2.60.40.3770">
    <property type="match status" value="1"/>
</dbReference>
<dbReference type="Gene3D" id="3.10.10.10">
    <property type="entry name" value="HIV Type 1 Reverse Transcriptase, subunit A, domain 1"/>
    <property type="match status" value="1"/>
</dbReference>
<evidence type="ECO:0000313" key="5">
    <source>
        <dbReference type="EMBL" id="PIC12590.1"/>
    </source>
</evidence>
<dbReference type="Pfam" id="PF05585">
    <property type="entry name" value="DUF1758"/>
    <property type="match status" value="1"/>
</dbReference>
<organism evidence="5 6">
    <name type="scientific">Caenorhabditis nigoni</name>
    <dbReference type="NCBI Taxonomy" id="1611254"/>
    <lineage>
        <taxon>Eukaryota</taxon>
        <taxon>Metazoa</taxon>
        <taxon>Ecdysozoa</taxon>
        <taxon>Nematoda</taxon>
        <taxon>Chromadorea</taxon>
        <taxon>Rhabditida</taxon>
        <taxon>Rhabditina</taxon>
        <taxon>Rhabditomorpha</taxon>
        <taxon>Rhabditoidea</taxon>
        <taxon>Rhabditidae</taxon>
        <taxon>Peloderinae</taxon>
        <taxon>Caenorhabditis</taxon>
    </lineage>
</organism>
<dbReference type="InterPro" id="IPR000477">
    <property type="entry name" value="RT_dom"/>
</dbReference>
<dbReference type="Pfam" id="PF03564">
    <property type="entry name" value="DUF1759"/>
    <property type="match status" value="1"/>
</dbReference>
<feature type="region of interest" description="Disordered" evidence="2">
    <location>
        <begin position="136"/>
        <end position="165"/>
    </location>
</feature>
<evidence type="ECO:0000256" key="2">
    <source>
        <dbReference type="SAM" id="MobiDB-lite"/>
    </source>
</evidence>
<dbReference type="Gene3D" id="2.40.70.10">
    <property type="entry name" value="Acid Proteases"/>
    <property type="match status" value="1"/>
</dbReference>
<dbReference type="InterPro" id="IPR009878">
    <property type="entry name" value="Phlebovirus_G2_fusion"/>
</dbReference>
<evidence type="ECO:0000256" key="1">
    <source>
        <dbReference type="PROSITE-ProRule" id="PRU00047"/>
    </source>
</evidence>
<dbReference type="PANTHER" id="PTHR47331">
    <property type="entry name" value="PHD-TYPE DOMAIN-CONTAINING PROTEIN"/>
    <property type="match status" value="1"/>
</dbReference>
<keyword evidence="3" id="KW-0472">Membrane</keyword>
<dbReference type="InterPro" id="IPR001878">
    <property type="entry name" value="Znf_CCHC"/>
</dbReference>
<dbReference type="InterPro" id="IPR043502">
    <property type="entry name" value="DNA/RNA_pol_sf"/>
</dbReference>
<feature type="transmembrane region" description="Helical" evidence="3">
    <location>
        <begin position="1687"/>
        <end position="1715"/>
    </location>
</feature>
<evidence type="ECO:0000256" key="3">
    <source>
        <dbReference type="SAM" id="Phobius"/>
    </source>
</evidence>
<name>A0A2G5SC22_9PELO</name>
<dbReference type="Proteomes" id="UP000230233">
    <property type="component" value="Unassembled WGS sequence"/>
</dbReference>